<proteinExistence type="predicted"/>
<evidence type="ECO:0000313" key="8">
    <source>
        <dbReference type="Proteomes" id="UP001056384"/>
    </source>
</evidence>
<feature type="compositionally biased region" description="Polar residues" evidence="5">
    <location>
        <begin position="82"/>
        <end position="95"/>
    </location>
</feature>
<evidence type="ECO:0000259" key="6">
    <source>
        <dbReference type="PROSITE" id="PS50103"/>
    </source>
</evidence>
<keyword evidence="3 4" id="KW-0862">Zinc</keyword>
<accession>A0A9Q9EJJ9</accession>
<feature type="region of interest" description="Disordered" evidence="5">
    <location>
        <begin position="609"/>
        <end position="645"/>
    </location>
</feature>
<dbReference type="InterPro" id="IPR036855">
    <property type="entry name" value="Znf_CCCH_sf"/>
</dbReference>
<feature type="compositionally biased region" description="Acidic residues" evidence="5">
    <location>
        <begin position="303"/>
        <end position="315"/>
    </location>
</feature>
<feature type="compositionally biased region" description="Low complexity" evidence="5">
    <location>
        <begin position="635"/>
        <end position="645"/>
    </location>
</feature>
<name>A0A9Q9EJJ9_9PEZI</name>
<dbReference type="Proteomes" id="UP001056384">
    <property type="component" value="Chromosome 5"/>
</dbReference>
<evidence type="ECO:0000256" key="4">
    <source>
        <dbReference type="PROSITE-ProRule" id="PRU00723"/>
    </source>
</evidence>
<dbReference type="InterPro" id="IPR000571">
    <property type="entry name" value="Znf_CCCH"/>
</dbReference>
<feature type="zinc finger region" description="C3H1-type" evidence="4">
    <location>
        <begin position="993"/>
        <end position="1018"/>
    </location>
</feature>
<sequence length="1018" mass="111600">MDSRMPNSNDGFANNGLFADSQQFNTYDSLFPSGNDFSNSNDASWGLNASDFNHSDQSRANHAAVPSWQQNNHLSAPGGFDGTSSPYGRTVNQSPAPYAASNFGNLAGQQTFPYRQQQYDPSLISQGNHGNNNFNHAFTAAGQNAGTIAPQALNQQRSTPCIPQASHAVYQNRAAAVQQPARRINHHALVNAIPKGAEAGMFSIINFDQLSGSTNSERMGKYINIGRETVELDILKSTVPAYTHRRSRKQLRDMVRNDPIALARIGKKSKMITSSRVSKLLSTTGDRIKYDHSSSDDSSSSGDESDYSDEDDDADSPLPSKRPETPKGGVEYDVIKALWRSKRRTIDGETIRKCLSDFWEIIKTIRDRWKADTTALTDAEEKKRTGELPLLRSRVKDQREMAEVAFRAALKHGHRAIVELFAENVPLVFIFYQFLLDRLKEEDINSPLSRTVLELMAACTTLTQEKLEKTHLVKVLPRVQKKGDAKTQFFAKKILSNAETATKEGATKETKKSEKSAADAVSVVKTEGPVKKPGVEAVSGVKRPASSVEGGIAKKVATVAAKTNGTTTTARITGNGAIKKPADATKVGSASSAPIKKTVAAKPSGFFSSLQSATKKPGTSNAERSAKPVTAAKVTGPNATGGTAATAKPTFSFAETMANLAKPKKEEVKPVKKETEEPARPEETPEQRAKRLRKEQRRKLHVAFKTGEDLVEVRYFTHDPAEEIDHDSSQMRDMSDVGGEGRMLKQKHQMMDLDDDDDDEAEEETKLVDFRIPSEVDFSVVDKEERDRNYTPYGGGRLQPHSDERARRDQHENNTLMVFYTNPNEIPSTPKEPENPYNGDQNGTVKTFGALDEKWIARAREVAMRRGHQQLIPPAGYPQPPQPPPGFDFSAFMGGQQQAPQAAPIDVQAILASLGQIAPQQNNYQQQQPGVPAFTTAYMGGSNGYQPPPPPPPQAATIPGQIDLAAILAQIQQPSQQQSYGNAGQNAQAPNPMYKTKVCRFFKEGKCQKGDACSYIHE</sequence>
<evidence type="ECO:0000256" key="1">
    <source>
        <dbReference type="ARBA" id="ARBA00022723"/>
    </source>
</evidence>
<evidence type="ECO:0000313" key="7">
    <source>
        <dbReference type="EMBL" id="USW53851.1"/>
    </source>
</evidence>
<keyword evidence="8" id="KW-1185">Reference proteome</keyword>
<feature type="region of interest" description="Disordered" evidence="5">
    <location>
        <begin position="782"/>
        <end position="808"/>
    </location>
</feature>
<gene>
    <name evidence="7" type="ORF">Slin15195_G071700</name>
</gene>
<dbReference type="EMBL" id="CP099422">
    <property type="protein sequence ID" value="USW53851.1"/>
    <property type="molecule type" value="Genomic_DNA"/>
</dbReference>
<reference evidence="7" key="1">
    <citation type="submission" date="2022-06" db="EMBL/GenBank/DDBJ databases">
        <title>Complete genome sequences of two strains of the flax pathogen Septoria linicola.</title>
        <authorList>
            <person name="Lapalu N."/>
            <person name="Simon A."/>
            <person name="Demenou B."/>
            <person name="Paumier D."/>
            <person name="Guillot M.-P."/>
            <person name="Gout L."/>
            <person name="Valade R."/>
        </authorList>
    </citation>
    <scope>NUCLEOTIDE SEQUENCE</scope>
    <source>
        <strain evidence="7">SE15195</strain>
    </source>
</reference>
<feature type="compositionally biased region" description="Polar residues" evidence="5">
    <location>
        <begin position="609"/>
        <end position="623"/>
    </location>
</feature>
<evidence type="ECO:0000256" key="5">
    <source>
        <dbReference type="SAM" id="MobiDB-lite"/>
    </source>
</evidence>
<dbReference type="PROSITE" id="PS50103">
    <property type="entry name" value="ZF_C3H1"/>
    <property type="match status" value="1"/>
</dbReference>
<evidence type="ECO:0000256" key="3">
    <source>
        <dbReference type="ARBA" id="ARBA00022833"/>
    </source>
</evidence>
<dbReference type="SUPFAM" id="SSF90229">
    <property type="entry name" value="CCCH zinc finger"/>
    <property type="match status" value="1"/>
</dbReference>
<protein>
    <submittedName>
        <fullName evidence="7">Zinc finger, CCCH-type</fullName>
    </submittedName>
</protein>
<dbReference type="SMART" id="SM00356">
    <property type="entry name" value="ZnF_C3H1"/>
    <property type="match status" value="1"/>
</dbReference>
<feature type="domain" description="C3H1-type" evidence="6">
    <location>
        <begin position="993"/>
        <end position="1018"/>
    </location>
</feature>
<keyword evidence="1 4" id="KW-0479">Metal-binding</keyword>
<dbReference type="Pfam" id="PF00642">
    <property type="entry name" value="zf-CCCH"/>
    <property type="match status" value="1"/>
</dbReference>
<organism evidence="7 8">
    <name type="scientific">Septoria linicola</name>
    <dbReference type="NCBI Taxonomy" id="215465"/>
    <lineage>
        <taxon>Eukaryota</taxon>
        <taxon>Fungi</taxon>
        <taxon>Dikarya</taxon>
        <taxon>Ascomycota</taxon>
        <taxon>Pezizomycotina</taxon>
        <taxon>Dothideomycetes</taxon>
        <taxon>Dothideomycetidae</taxon>
        <taxon>Mycosphaerellales</taxon>
        <taxon>Mycosphaerellaceae</taxon>
        <taxon>Septoria</taxon>
    </lineage>
</organism>
<evidence type="ECO:0000256" key="2">
    <source>
        <dbReference type="ARBA" id="ARBA00022771"/>
    </source>
</evidence>
<dbReference type="AlphaFoldDB" id="A0A9Q9EJJ9"/>
<feature type="region of interest" description="Disordered" evidence="5">
    <location>
        <begin position="70"/>
        <end position="96"/>
    </location>
</feature>
<dbReference type="Gene3D" id="4.10.1000.10">
    <property type="entry name" value="Zinc finger, CCCH-type"/>
    <property type="match status" value="1"/>
</dbReference>
<dbReference type="GO" id="GO:0008270">
    <property type="term" value="F:zinc ion binding"/>
    <property type="evidence" value="ECO:0007669"/>
    <property type="project" value="UniProtKB-KW"/>
</dbReference>
<feature type="region of interest" description="Disordered" evidence="5">
    <location>
        <begin position="663"/>
        <end position="689"/>
    </location>
</feature>
<keyword evidence="2 4" id="KW-0863">Zinc-finger</keyword>
<feature type="region of interest" description="Disordered" evidence="5">
    <location>
        <begin position="288"/>
        <end position="328"/>
    </location>
</feature>